<evidence type="ECO:0000313" key="1">
    <source>
        <dbReference type="EMBL" id="GAK67421.1"/>
    </source>
</evidence>
<gene>
    <name evidence="1" type="ORF">PAN0_018d5648</name>
</gene>
<accession>A0A081CL75</accession>
<reference evidence="2" key="1">
    <citation type="journal article" date="2014" name="Genome Announc.">
        <title>Draft Genome Sequence of the Yeast Pseudozyma antarctica Type Strain JCM10317, a Producer of the Glycolipid Biosurfactants, Mannosylerythritol Lipids.</title>
        <authorList>
            <person name="Saika A."/>
            <person name="Koike H."/>
            <person name="Hori T."/>
            <person name="Fukuoka T."/>
            <person name="Sato S."/>
            <person name="Habe H."/>
            <person name="Kitamoto D."/>
            <person name="Morita T."/>
        </authorList>
    </citation>
    <scope>NUCLEOTIDE SEQUENCE [LARGE SCALE GENOMIC DNA]</scope>
    <source>
        <strain evidence="2">JCM 10317</strain>
    </source>
</reference>
<proteinExistence type="predicted"/>
<evidence type="ECO:0000313" key="2">
    <source>
        <dbReference type="Proteomes" id="UP000053758"/>
    </source>
</evidence>
<protein>
    <submittedName>
        <fullName evidence="1">Uncharacterized protein</fullName>
    </submittedName>
</protein>
<dbReference type="AlphaFoldDB" id="A0A081CL75"/>
<name>A0A081CL75_PSEA2</name>
<dbReference type="RefSeq" id="XP_014654363.1">
    <property type="nucleotide sequence ID" value="XM_014798877.1"/>
</dbReference>
<dbReference type="GeneID" id="26306510"/>
<sequence>MSLSSAFQTLRLQARSVSSSQLSRSVCTQSKSATANGGGAVKAARAAPVQSHAPHQSVDLGVAGPSRCFCSSHGRNKASEVPLEELHFEAALDDYRHEQLSATTTDYWQSAESARAANRSYDTHAHTTRHSHRGKPPSSAPPIPPQLLASNARNDLQTLADNNFFTPATQQVPADHAATLQLPDNNTASRPNTLIPPSYIDSLPTSKRDAFEARLRVLTHSGEFSMPALAAELGDLGAQDREQVCCHIMTFCIHQGLDPRRIWDLYFTWCPMPQANPAVPSGPMRGVLRRMQEDAVFRCCDYLTAARMTHQAAVVAGDTRLRPSQSRHLVEQLVLNFRISSSLVDRDRANPAADDHDAAQPAAHPSLVIVTRPAVCAVTDAMMNLMVDGVAFKRKTLNRVFKLLCVTHAHDRVVRLVRAAQRREQIDLATKRAGKCQGDELRAAGGFSRLRIEATPVPRVLSTMMVEECMWMLCAQNAKGANAAYEVLRTLDPEQRTADMYDALMTVYGNAPILTNSDAAADTVSIGRTQADDEPDPSIHVCSMVDAELWRDINTLRHLGGPTLRTMSSRIICHARTRRLELIKSDLHFMHASGLGGLLDLSEAARLAVVRCHIKRGELLQAYRHASTLLATQPDEAMQERIVHTLLQAAQHVRVVSATGRSVPSRAGMLERFLRHFSRLHRRFPALHPSSESLRLFVQLLDSHSDWISTDTLWKMLRTTSASLGNDDARSAPVLEAFAAVFHNRGEVASAHELRALLQTRTHKDV</sequence>
<dbReference type="EMBL" id="DF830085">
    <property type="protein sequence ID" value="GAK67421.1"/>
    <property type="molecule type" value="Genomic_DNA"/>
</dbReference>
<dbReference type="HOGENOM" id="CLU_376056_0_0_1"/>
<organism evidence="1 2">
    <name type="scientific">Pseudozyma antarctica</name>
    <name type="common">Yeast</name>
    <name type="synonym">Candida antarctica</name>
    <dbReference type="NCBI Taxonomy" id="84753"/>
    <lineage>
        <taxon>Eukaryota</taxon>
        <taxon>Fungi</taxon>
        <taxon>Dikarya</taxon>
        <taxon>Basidiomycota</taxon>
        <taxon>Ustilaginomycotina</taxon>
        <taxon>Ustilaginomycetes</taxon>
        <taxon>Ustilaginales</taxon>
        <taxon>Ustilaginaceae</taxon>
        <taxon>Moesziomyces</taxon>
    </lineage>
</organism>
<keyword evidence="2" id="KW-1185">Reference proteome</keyword>
<dbReference type="OrthoDB" id="2550309at2759"/>
<dbReference type="Proteomes" id="UP000053758">
    <property type="component" value="Unassembled WGS sequence"/>
</dbReference>